<keyword evidence="1" id="KW-1133">Transmembrane helix</keyword>
<gene>
    <name evidence="2" type="ORF">MFIFM68171_05312</name>
</gene>
<keyword evidence="3" id="KW-1185">Reference proteome</keyword>
<feature type="transmembrane region" description="Helical" evidence="1">
    <location>
        <begin position="175"/>
        <end position="194"/>
    </location>
</feature>
<dbReference type="RefSeq" id="XP_070916833.1">
    <property type="nucleotide sequence ID" value="XM_071060732.1"/>
</dbReference>
<dbReference type="Proteomes" id="UP001628179">
    <property type="component" value="Unassembled WGS sequence"/>
</dbReference>
<dbReference type="GeneID" id="98176055"/>
<keyword evidence="1" id="KW-0812">Transmembrane</keyword>
<organism evidence="2 3">
    <name type="scientific">Madurella fahalii</name>
    <dbReference type="NCBI Taxonomy" id="1157608"/>
    <lineage>
        <taxon>Eukaryota</taxon>
        <taxon>Fungi</taxon>
        <taxon>Dikarya</taxon>
        <taxon>Ascomycota</taxon>
        <taxon>Pezizomycotina</taxon>
        <taxon>Sordariomycetes</taxon>
        <taxon>Sordariomycetidae</taxon>
        <taxon>Sordariales</taxon>
        <taxon>Sordariales incertae sedis</taxon>
        <taxon>Madurella</taxon>
    </lineage>
</organism>
<evidence type="ECO:0000313" key="3">
    <source>
        <dbReference type="Proteomes" id="UP001628179"/>
    </source>
</evidence>
<feature type="transmembrane region" description="Helical" evidence="1">
    <location>
        <begin position="16"/>
        <end position="36"/>
    </location>
</feature>
<name>A0ABQ0GBI7_9PEZI</name>
<evidence type="ECO:0000313" key="2">
    <source>
        <dbReference type="EMBL" id="GAB1315102.1"/>
    </source>
</evidence>
<accession>A0ABQ0GBI7</accession>
<protein>
    <submittedName>
        <fullName evidence="2">Uncharacterized protein</fullName>
    </submittedName>
</protein>
<sequence>MSAICTIAGNPDTYGLGIRTAVYLLWYAVLIGERLSERHARTLRGAELILASVIFLGLAMTATAGHLHAAEVYIALLLVSGTVYLLVPRHTTDLVAWIHPKLRPRRQGDGFGIATVVRCLFVVIVIGLHLWFWTTGVDSASIDRALREQFDGCRQLRQVGFAFGPVELRSGGFRALNILLMLALLAGGVLVGAMKARVMGKKRSRRRRRANKLRLAILREIETVGGLGLASVLVAGIELSIQWNGVPAASVNQVSTAAQLVPLLFVNFFF</sequence>
<feature type="transmembrane region" description="Helical" evidence="1">
    <location>
        <begin position="72"/>
        <end position="89"/>
    </location>
</feature>
<comment type="caution">
    <text evidence="2">The sequence shown here is derived from an EMBL/GenBank/DDBJ whole genome shotgun (WGS) entry which is preliminary data.</text>
</comment>
<feature type="transmembrane region" description="Helical" evidence="1">
    <location>
        <begin position="215"/>
        <end position="237"/>
    </location>
</feature>
<feature type="transmembrane region" description="Helical" evidence="1">
    <location>
        <begin position="110"/>
        <end position="132"/>
    </location>
</feature>
<feature type="transmembrane region" description="Helical" evidence="1">
    <location>
        <begin position="48"/>
        <end position="66"/>
    </location>
</feature>
<proteinExistence type="predicted"/>
<dbReference type="EMBL" id="BAAFSV010000002">
    <property type="protein sequence ID" value="GAB1315102.1"/>
    <property type="molecule type" value="Genomic_DNA"/>
</dbReference>
<reference evidence="2 3" key="1">
    <citation type="submission" date="2024-09" db="EMBL/GenBank/DDBJ databases">
        <title>Itraconazole resistance in Madurella fahalii resulting from another homologue of gene encoding cytochrome P450 14-alpha sterol demethylase (CYP51).</title>
        <authorList>
            <person name="Yoshioka I."/>
            <person name="Fahal A.H."/>
            <person name="Kaneko S."/>
            <person name="Yaguchi T."/>
        </authorList>
    </citation>
    <scope>NUCLEOTIDE SEQUENCE [LARGE SCALE GENOMIC DNA]</scope>
    <source>
        <strain evidence="2 3">IFM 68171</strain>
    </source>
</reference>
<keyword evidence="1" id="KW-0472">Membrane</keyword>
<evidence type="ECO:0000256" key="1">
    <source>
        <dbReference type="SAM" id="Phobius"/>
    </source>
</evidence>